<feature type="domain" description="Importin N-terminal" evidence="7">
    <location>
        <begin position="25"/>
        <end position="105"/>
    </location>
</feature>
<dbReference type="FunFam" id="1.25.10.10:FF:000027">
    <property type="entry name" value="Importin subunit beta-1"/>
    <property type="match status" value="1"/>
</dbReference>
<evidence type="ECO:0000313" key="8">
    <source>
        <dbReference type="EMBL" id="KAI7845640.1"/>
    </source>
</evidence>
<evidence type="ECO:0000256" key="5">
    <source>
        <dbReference type="ARBA" id="ARBA00022737"/>
    </source>
</evidence>
<dbReference type="PROSITE" id="PS50166">
    <property type="entry name" value="IMPORTIN_B_NT"/>
    <property type="match status" value="1"/>
</dbReference>
<evidence type="ECO:0000313" key="9">
    <source>
        <dbReference type="Proteomes" id="UP001205105"/>
    </source>
</evidence>
<keyword evidence="3" id="KW-0813">Transport</keyword>
<keyword evidence="6" id="KW-0653">Protein transport</keyword>
<dbReference type="Gene3D" id="1.25.10.10">
    <property type="entry name" value="Leucine-rich Repeat Variant"/>
    <property type="match status" value="2"/>
</dbReference>
<keyword evidence="5" id="KW-0677">Repeat</keyword>
<evidence type="ECO:0000256" key="4">
    <source>
        <dbReference type="ARBA" id="ARBA00022490"/>
    </source>
</evidence>
<dbReference type="Pfam" id="PF13513">
    <property type="entry name" value="HEAT_EZ"/>
    <property type="match status" value="1"/>
</dbReference>
<dbReference type="SUPFAM" id="SSF48371">
    <property type="entry name" value="ARM repeat"/>
    <property type="match status" value="2"/>
</dbReference>
<dbReference type="InterPro" id="IPR040122">
    <property type="entry name" value="Importin_beta"/>
</dbReference>
<dbReference type="AlphaFoldDB" id="A0AAD5E0C3"/>
<dbReference type="GO" id="GO:0006606">
    <property type="term" value="P:protein import into nucleus"/>
    <property type="evidence" value="ECO:0007669"/>
    <property type="project" value="InterPro"/>
</dbReference>
<name>A0AAD5E0C3_9CHLO</name>
<dbReference type="InterPro" id="IPR001494">
    <property type="entry name" value="Importin-beta_N"/>
</dbReference>
<comment type="subcellular location">
    <subcellularLocation>
        <location evidence="1">Cytoplasm</location>
    </subcellularLocation>
</comment>
<dbReference type="GO" id="GO:0031267">
    <property type="term" value="F:small GTPase binding"/>
    <property type="evidence" value="ECO:0007669"/>
    <property type="project" value="InterPro"/>
</dbReference>
<proteinExistence type="inferred from homology"/>
<dbReference type="InterPro" id="IPR058584">
    <property type="entry name" value="IMB1_TNPO1-like_TPR"/>
</dbReference>
<keyword evidence="9" id="KW-1185">Reference proteome</keyword>
<protein>
    <recommendedName>
        <fullName evidence="7">Importin N-terminal domain-containing protein</fullName>
    </recommendedName>
</protein>
<evidence type="ECO:0000256" key="3">
    <source>
        <dbReference type="ARBA" id="ARBA00022448"/>
    </source>
</evidence>
<evidence type="ECO:0000256" key="2">
    <source>
        <dbReference type="ARBA" id="ARBA00010907"/>
    </source>
</evidence>
<comment type="similarity">
    <text evidence="2">Belongs to the importin beta family. Importin beta-1 subfamily.</text>
</comment>
<reference evidence="8" key="1">
    <citation type="submission" date="2020-11" db="EMBL/GenBank/DDBJ databases">
        <title>Chlorella ohadii genome sequencing and assembly.</title>
        <authorList>
            <person name="Murik O."/>
            <person name="Treves H."/>
            <person name="Kedem I."/>
            <person name="Shotland Y."/>
            <person name="Kaplan A."/>
        </authorList>
    </citation>
    <scope>NUCLEOTIDE SEQUENCE</scope>
    <source>
        <strain evidence="8">1</strain>
    </source>
</reference>
<accession>A0AAD5E0C3</accession>
<dbReference type="Pfam" id="PF03810">
    <property type="entry name" value="IBN_N"/>
    <property type="match status" value="1"/>
</dbReference>
<keyword evidence="4" id="KW-0963">Cytoplasm</keyword>
<dbReference type="Pfam" id="PF25574">
    <property type="entry name" value="TPR_IMB1"/>
    <property type="match status" value="1"/>
</dbReference>
<dbReference type="GO" id="GO:0005737">
    <property type="term" value="C:cytoplasm"/>
    <property type="evidence" value="ECO:0007669"/>
    <property type="project" value="UniProtKB-SubCell"/>
</dbReference>
<dbReference type="SMART" id="SM00913">
    <property type="entry name" value="IBN_N"/>
    <property type="match status" value="1"/>
</dbReference>
<sequence length="1052" mass="114754">MAAPGQLTQLLQAAQSADAGVRTQAEQQLAALQAQNFSELLVSLSAELADGSKPVDARRLAGLILKNSLDAKEAARKAQLVQQWVALDAGVKKQVKHNLLATLGTQGDAGHTAALVIAKVAAIEVPRSEWPELMQGLLANMGAAATSKELRQSTLEALGYCCEELGNLDEDYLSQQEVNSILTAVVQGMRKEEPEADVRHAATVALQNALTFAHNNFSNDSERNYIMQIICEGTLAESSRIRQASWECLACIASGYYDKLPAYMQDIFSLTQRTVKGDEEDVVLQALEFWCTVAEEEIDRDQDASSASCDPDTVNHQFIKAALPHLVPLLLEQLTKQEEGQETDDGEVNSILTAVVQGMRKEEPEADVRHAATVALQNALTFAHNNFSNDSERNYIMQIICEGTLAESSRIRQASWECLACIASGYYDKLPAYMQDIFSLTQRTVKGDEEDVVLQALEFWCTVAEEEIDRDQDASSASCDPDTVNHQFIKAALPHLVPLLLEQLTKQEEGQETDDGVWNVSMAAGTCLALCASVAGDAIVPLVMPFVTANIQKTDGAESWRYREAATFAFGSILEGPGVETLGQLVQSGLGFLLTALKQDPNAHVKDTTAWTIGRIFEFVHGEDSAAPLLGPQNLPQVVEALLLAIRDAPHIAEKVCYALSQLASGFYEQRGTSPMSPYFKDVVQALLETAARPADLAEQTRLQTQAFEAINEVVRASAADTTPMVVQLIPLVVGKLNETLHINTAGSMEAAERQSEIQGLLCGMTQVIVQKLSDNDSAKAGVLQYADHIMDALLNVFACRKSSVHEEAMLAVGAMTYACGRQFSKYMERFFPVLQMGLAQHQEWQVCQVTVGVLGDVCRAIEDQIYPFCDPVMQTLLTNLQSPDVHRNVKPQILSAFGDIALAIGDRFEKYLQHVVSMLQSAMQLSVQQAAGADEDLIDYNNLLRHGILEAWAGMFNGLSKDKAEQYLKPYAPPLLEFVEAIWADKPGHDDGVLKASAALLGDVASTISGTGPLFQQKPYVQPFLQQLAQDSTTSDTANWASQMIQKALRG</sequence>
<gene>
    <name evidence="8" type="ORF">COHA_000754</name>
</gene>
<comment type="caution">
    <text evidence="8">The sequence shown here is derived from an EMBL/GenBank/DDBJ whole genome shotgun (WGS) entry which is preliminary data.</text>
</comment>
<dbReference type="PANTHER" id="PTHR10527">
    <property type="entry name" value="IMPORTIN BETA"/>
    <property type="match status" value="1"/>
</dbReference>
<dbReference type="InterPro" id="IPR016024">
    <property type="entry name" value="ARM-type_fold"/>
</dbReference>
<organism evidence="8 9">
    <name type="scientific">Chlorella ohadii</name>
    <dbReference type="NCBI Taxonomy" id="2649997"/>
    <lineage>
        <taxon>Eukaryota</taxon>
        <taxon>Viridiplantae</taxon>
        <taxon>Chlorophyta</taxon>
        <taxon>core chlorophytes</taxon>
        <taxon>Trebouxiophyceae</taxon>
        <taxon>Chlorellales</taxon>
        <taxon>Chlorellaceae</taxon>
        <taxon>Chlorella clade</taxon>
        <taxon>Chlorella</taxon>
    </lineage>
</organism>
<dbReference type="Proteomes" id="UP001205105">
    <property type="component" value="Unassembled WGS sequence"/>
</dbReference>
<evidence type="ECO:0000256" key="1">
    <source>
        <dbReference type="ARBA" id="ARBA00004496"/>
    </source>
</evidence>
<dbReference type="InterPro" id="IPR011989">
    <property type="entry name" value="ARM-like"/>
</dbReference>
<evidence type="ECO:0000256" key="6">
    <source>
        <dbReference type="ARBA" id="ARBA00022927"/>
    </source>
</evidence>
<dbReference type="EMBL" id="JADXDR010000014">
    <property type="protein sequence ID" value="KAI7845640.1"/>
    <property type="molecule type" value="Genomic_DNA"/>
</dbReference>
<evidence type="ECO:0000259" key="7">
    <source>
        <dbReference type="PROSITE" id="PS50166"/>
    </source>
</evidence>